<dbReference type="EMBL" id="KX284725">
    <property type="protein sequence ID" value="AOM67496.1"/>
    <property type="molecule type" value="Genomic_DNA"/>
</dbReference>
<evidence type="ECO:0000313" key="1">
    <source>
        <dbReference type="EMBL" id="AOM67496.1"/>
    </source>
</evidence>
<dbReference type="RefSeq" id="YP_009297762.1">
    <property type="nucleotide sequence ID" value="NC_031178.1"/>
</dbReference>
<dbReference type="GeneID" id="29056921"/>
<geneLocation type="plastid" evidence="1"/>
<gene>
    <name evidence="1" type="primary">orf65</name>
    <name evidence="1" type="ORF">Kuma_062</name>
</gene>
<proteinExistence type="predicted"/>
<accession>A0A1C9CGI4</accession>
<sequence length="59" mass="6902">MGEKYMESVNFQDNFMEVSDNNLDKETLIGWSTACLNETISFYVDCNFNNINNEETYES</sequence>
<dbReference type="AlphaFoldDB" id="A0A1C9CGI4"/>
<keyword evidence="1" id="KW-0934">Plastid</keyword>
<protein>
    <submittedName>
        <fullName evidence="1">Uncharacterized protein</fullName>
    </submittedName>
</protein>
<organism evidence="1">
    <name type="scientific">Kumanoa americana</name>
    <dbReference type="NCBI Taxonomy" id="1196377"/>
    <lineage>
        <taxon>Eukaryota</taxon>
        <taxon>Rhodophyta</taxon>
        <taxon>Florideophyceae</taxon>
        <taxon>Nemaliophycidae</taxon>
        <taxon>Batrachospermales</taxon>
        <taxon>Batrachospermaceae</taxon>
        <taxon>Kumanoa</taxon>
    </lineage>
</organism>
<name>A0A1C9CGI4_9FLOR</name>
<reference evidence="1" key="1">
    <citation type="journal article" date="2018" name="PLoS ONE">
        <title>Plastid genome analysis of three Nemaliophycidae red algal species suggests environmental adaptation for iron limited habitats.</title>
        <authorList>
            <person name="Cho C.H."/>
            <person name="Choi J.W."/>
            <person name="Lam D.W."/>
            <person name="Kim K.M."/>
            <person name="Yoon H.S."/>
        </authorList>
    </citation>
    <scope>NUCLEOTIDE SEQUENCE</scope>
</reference>